<dbReference type="AlphaFoldDB" id="A0A6C0EVH2"/>
<sequence length="206" mass="24785">MRDMIFYDNDYRNILEVNKLFFIICVYIREEQLYLNFNKSFNYYKNFPNNSYCEYYNPKEISNPSNAFGLVQGNQLLEWLKDKKRPVVLFDWDKTITCCDGFIVDNYPFTYKSVNVLEEDVMEYLCGGYNRLDFIRYIFDCIKKKGDIIIVTNNDTAVKNKREFLKLIRIIDPDFKERGLIYGIKGNKRMALLKDNYFKTLMKYNV</sequence>
<evidence type="ECO:0000313" key="1">
    <source>
        <dbReference type="EMBL" id="QHT32299.1"/>
    </source>
</evidence>
<proteinExistence type="predicted"/>
<name>A0A6C0EVH2_9ZZZZ</name>
<protein>
    <submittedName>
        <fullName evidence="1">Uncharacterized protein</fullName>
    </submittedName>
</protein>
<organism evidence="1">
    <name type="scientific">viral metagenome</name>
    <dbReference type="NCBI Taxonomy" id="1070528"/>
    <lineage>
        <taxon>unclassified sequences</taxon>
        <taxon>metagenomes</taxon>
        <taxon>organismal metagenomes</taxon>
    </lineage>
</organism>
<accession>A0A6C0EVH2</accession>
<dbReference type="EMBL" id="MN738934">
    <property type="protein sequence ID" value="QHT32299.1"/>
    <property type="molecule type" value="Genomic_DNA"/>
</dbReference>
<reference evidence="1" key="1">
    <citation type="journal article" date="2020" name="Nature">
        <title>Giant virus diversity and host interactions through global metagenomics.</title>
        <authorList>
            <person name="Schulz F."/>
            <person name="Roux S."/>
            <person name="Paez-Espino D."/>
            <person name="Jungbluth S."/>
            <person name="Walsh D.A."/>
            <person name="Denef V.J."/>
            <person name="McMahon K.D."/>
            <person name="Konstantinidis K.T."/>
            <person name="Eloe-Fadrosh E.A."/>
            <person name="Kyrpides N.C."/>
            <person name="Woyke T."/>
        </authorList>
    </citation>
    <scope>NUCLEOTIDE SEQUENCE</scope>
    <source>
        <strain evidence="1">GVMAG-M-3300009159-65</strain>
    </source>
</reference>